<dbReference type="Pfam" id="PF05729">
    <property type="entry name" value="NACHT"/>
    <property type="match status" value="1"/>
</dbReference>
<keyword evidence="5" id="KW-1185">Reference proteome</keyword>
<dbReference type="EMBL" id="CAIIXF020000007">
    <property type="protein sequence ID" value="CAH1788164.1"/>
    <property type="molecule type" value="Genomic_DNA"/>
</dbReference>
<dbReference type="InterPro" id="IPR052752">
    <property type="entry name" value="NACHT-WD_repeat"/>
</dbReference>
<dbReference type="PROSITE" id="PS00678">
    <property type="entry name" value="WD_REPEATS_1"/>
    <property type="match status" value="1"/>
</dbReference>
<feature type="domain" description="NWD1/2-like winged helix-turn-helix" evidence="3">
    <location>
        <begin position="639"/>
        <end position="754"/>
    </location>
</feature>
<dbReference type="InterPro" id="IPR027417">
    <property type="entry name" value="P-loop_NTPase"/>
</dbReference>
<comment type="caution">
    <text evidence="4">The sequence shown here is derived from an EMBL/GenBank/DDBJ whole genome shotgun (WGS) entry which is preliminary data.</text>
</comment>
<dbReference type="InterPro" id="IPR019775">
    <property type="entry name" value="WD40_repeat_CS"/>
</dbReference>
<dbReference type="InterPro" id="IPR007111">
    <property type="entry name" value="NACHT_NTPase"/>
</dbReference>
<dbReference type="InterPro" id="IPR011047">
    <property type="entry name" value="Quinoprotein_ADH-like_sf"/>
</dbReference>
<dbReference type="Gene3D" id="3.40.50.300">
    <property type="entry name" value="P-loop containing nucleotide triphosphate hydrolases"/>
    <property type="match status" value="1"/>
</dbReference>
<feature type="compositionally biased region" description="Basic and acidic residues" evidence="1">
    <location>
        <begin position="1705"/>
        <end position="1716"/>
    </location>
</feature>
<dbReference type="SUPFAM" id="SSF50998">
    <property type="entry name" value="Quinoprotein alcohol dehydrogenase-like"/>
    <property type="match status" value="1"/>
</dbReference>
<name>A0A8J1UGV3_OWEFU</name>
<evidence type="ECO:0000259" key="3">
    <source>
        <dbReference type="Pfam" id="PF25469"/>
    </source>
</evidence>
<dbReference type="Pfam" id="PF25469">
    <property type="entry name" value="WHD_NWD1"/>
    <property type="match status" value="1"/>
</dbReference>
<evidence type="ECO:0000313" key="5">
    <source>
        <dbReference type="Proteomes" id="UP000749559"/>
    </source>
</evidence>
<accession>A0A8J1UGV3</accession>
<dbReference type="InterPro" id="IPR015943">
    <property type="entry name" value="WD40/YVTN_repeat-like_dom_sf"/>
</dbReference>
<organism evidence="4 5">
    <name type="scientific">Owenia fusiformis</name>
    <name type="common">Polychaete worm</name>
    <dbReference type="NCBI Taxonomy" id="6347"/>
    <lineage>
        <taxon>Eukaryota</taxon>
        <taxon>Metazoa</taxon>
        <taxon>Spiralia</taxon>
        <taxon>Lophotrochozoa</taxon>
        <taxon>Annelida</taxon>
        <taxon>Polychaeta</taxon>
        <taxon>Sedentaria</taxon>
        <taxon>Canalipalpata</taxon>
        <taxon>Sabellida</taxon>
        <taxon>Oweniida</taxon>
        <taxon>Oweniidae</taxon>
        <taxon>Owenia</taxon>
    </lineage>
</organism>
<reference evidence="4" key="1">
    <citation type="submission" date="2022-03" db="EMBL/GenBank/DDBJ databases">
        <authorList>
            <person name="Martin C."/>
        </authorList>
    </citation>
    <scope>NUCLEOTIDE SEQUENCE</scope>
</reference>
<dbReference type="InterPro" id="IPR057588">
    <property type="entry name" value="NWD1/2-like_WH"/>
</dbReference>
<protein>
    <submittedName>
        <fullName evidence="4">Uncharacterized protein</fullName>
    </submittedName>
</protein>
<evidence type="ECO:0000259" key="2">
    <source>
        <dbReference type="Pfam" id="PF05729"/>
    </source>
</evidence>
<dbReference type="PROSITE" id="PS50082">
    <property type="entry name" value="WD_REPEATS_2"/>
    <property type="match status" value="1"/>
</dbReference>
<dbReference type="PANTHER" id="PTHR19871">
    <property type="entry name" value="BETA TRANSDUCIN-RELATED PROTEIN"/>
    <property type="match status" value="1"/>
</dbReference>
<dbReference type="SUPFAM" id="SSF50978">
    <property type="entry name" value="WD40 repeat-like"/>
    <property type="match status" value="1"/>
</dbReference>
<evidence type="ECO:0000256" key="1">
    <source>
        <dbReference type="SAM" id="MobiDB-lite"/>
    </source>
</evidence>
<dbReference type="OrthoDB" id="2325716at2759"/>
<dbReference type="Gene3D" id="1.25.40.370">
    <property type="match status" value="1"/>
</dbReference>
<sequence length="1738" mass="199214">MYHQWNIHLERKNKRTSLKSINDATKTGNNVTQPKDTDEIFQGKLDLEFPSNVKIVRIFTSSTFTDTSHERNNLMERVYPKLKTFCKENGYEFQVVDMRWGVRDESGNDHLTTELCMQELAYCQKLSTGPNFVTFLSHKYGYRNIPRVIDALEFDQLIEAVEKKDPTAYSVLKKWFDKDENSVPVSYILQPIDTHLPDYVSEDSEKKGAAKQTWWEDSTLMHAALQDASFEVLAGDAKGDKYTISVTEDEITRGILNTSNADEHCVWFRRIITDIGDQPPNRLLSRYKDCKDGTIDRDSEMMVSNLASKKISTVLPADSIKEYQIKWAENGVDPANEPLHQEYIDSLCEDFETTMRKMITDGINLKEKQQVQGALYAEIVEHSSFAQDKYKSFQGRKDVLKEIKNYIDGVGYENHPFVVHGQSGSGKTSIMAAASKHCWSWIHEHTNRKGAVILRFIGTTPDSSHIRTLLLSIVQQIKKIYDDTSPTPEDMKPLQKEFVRVLKHANVHCPLVLFLDSLDQFDQDGGGRQVGWLPLNLPDHVKIVVSTLPEAQYLCFPALKLKIQDPKYFLEVPVLPQRDVNTILQQWLSGANRTLTKTQMKLVIGAFESLPLPLHLKLCFDEATRWKSYSKPDETILKATVQEMISMLFARVERVHGKLLVSRTLGYMTLGRSGLTEAELEDILSCDEDVLNDVYQYWTPPVRRLPPLLMVRIKADLQQYIVDRGADGVTVMYWYHRQFVEAAGERYCSNPDEVRLMHSNIADFFLGKWQDGKAKPFVDKSGKSGEGDRLVASQPLKFNKIFNLRKLNELPMHLRMAGRFDELMEHVLFNLDFMYTKMCATSVRSVLEDFTDASYSMPDNADLTAVREAIQLSQAALEDDCSQLPAQISGRLSKDIGDLLKQCMETTTISHIQPSNIMLTQPGGQLTHALNEQADSITITQDGMFAATVSKDAGCVKIWNVQEAVCIQTFENLGEYNRINYAVDDTYIVCGTNTSGDKTGYILLINLSNGAIHEEELSEEHAPYNLMRDLRRIVYISERYMFIYDIVTREKEEIRRIKKFRRKNLDRYQICGGSRYIVYGTGSNRIGGFDMETDEYYDEKELVITRSKPEDTDDNDDQEDEQFEWVLLNHDETKIVVFSSYNFTIHVFSWPEREQLMVIEDDNLVDGEPHQIKWMPNNVNQYYSPSSEEISIIDISTGTVQIMAKHASPINDVAMATSKQAVTLAMDGKLRIWDLTRVDQEQPKENQMEEGTASTKRLFPIVGNDRYIACTYSANYGNKNPRNGTQIAVYDLMDDKMARRIQLVHEGRPISKYIDDLKFIDSTHAVCRLQEPSKKCDVLVLCDMEASTIVHMFDVHLNDTWNDFWLVNDNKEVLCMSPSRHYIRILDIATGCAVHNIAVNSDIEGSVIEDDMPISPDNTLIALRPIDRKSEDPKKFELHIYDIPSRKKVTVFTRESSGLDSMVEEENKNDDLTRIYMHMSKFTKDNRFIIIVMKHGFNLNINEEQQYMDESVPHVVDIKSGKLLHNMADVDYAVKYHKENGKFRFPGIGTDEILALYGSIVLISCNDIMRIYDASSGTLLHRLFGHEGTQPFFRDRIDSNTFVTIENDEDKKLIVWDGRSGKLLASFSTDDDLYYSYVQSRHIDGSIVFTVSGLDSDKIGTFRTLTFKNCPEGQLLPYTPNYDEVFKGTKLDLQLDISTLSYDNIKDDFEDPKKYEDDYEDDDDNDYNDDDEEDSDLN</sequence>
<proteinExistence type="predicted"/>
<feature type="compositionally biased region" description="Acidic residues" evidence="1">
    <location>
        <begin position="1717"/>
        <end position="1738"/>
    </location>
</feature>
<dbReference type="SMART" id="SM00320">
    <property type="entry name" value="WD40"/>
    <property type="match status" value="2"/>
</dbReference>
<dbReference type="Gene3D" id="2.130.10.10">
    <property type="entry name" value="YVTN repeat-like/Quinoprotein amine dehydrogenase"/>
    <property type="match status" value="3"/>
</dbReference>
<feature type="region of interest" description="Disordered" evidence="1">
    <location>
        <begin position="1705"/>
        <end position="1738"/>
    </location>
</feature>
<evidence type="ECO:0000313" key="4">
    <source>
        <dbReference type="EMBL" id="CAH1788164.1"/>
    </source>
</evidence>
<dbReference type="InterPro" id="IPR001680">
    <property type="entry name" value="WD40_rpt"/>
</dbReference>
<dbReference type="SUPFAM" id="SSF52540">
    <property type="entry name" value="P-loop containing nucleoside triphosphate hydrolases"/>
    <property type="match status" value="1"/>
</dbReference>
<dbReference type="PANTHER" id="PTHR19871:SF14">
    <property type="entry name" value="DUF4062 DOMAIN-CONTAINING PROTEIN"/>
    <property type="match status" value="1"/>
</dbReference>
<dbReference type="InterPro" id="IPR036322">
    <property type="entry name" value="WD40_repeat_dom_sf"/>
</dbReference>
<gene>
    <name evidence="4" type="ORF">OFUS_LOCUS13750</name>
</gene>
<dbReference type="Proteomes" id="UP000749559">
    <property type="component" value="Unassembled WGS sequence"/>
</dbReference>
<feature type="domain" description="NACHT" evidence="2">
    <location>
        <begin position="416"/>
        <end position="589"/>
    </location>
</feature>